<dbReference type="InterPro" id="IPR002477">
    <property type="entry name" value="Peptidoglycan-bd-like"/>
</dbReference>
<dbReference type="AlphaFoldDB" id="A0A2W4UFX7"/>
<comment type="caution">
    <text evidence="2">The sequence shown here is derived from an EMBL/GenBank/DDBJ whole genome shotgun (WGS) entry which is preliminary data.</text>
</comment>
<dbReference type="InterPro" id="IPR036365">
    <property type="entry name" value="PGBD-like_sf"/>
</dbReference>
<organism evidence="2 3">
    <name type="scientific">Leptolyngbya foveolarum</name>
    <dbReference type="NCBI Taxonomy" id="47253"/>
    <lineage>
        <taxon>Bacteria</taxon>
        <taxon>Bacillati</taxon>
        <taxon>Cyanobacteriota</taxon>
        <taxon>Cyanophyceae</taxon>
        <taxon>Leptolyngbyales</taxon>
        <taxon>Leptolyngbyaceae</taxon>
        <taxon>Leptolyngbya group</taxon>
        <taxon>Leptolyngbya</taxon>
    </lineage>
</organism>
<gene>
    <name evidence="2" type="ORF">DCF25_07000</name>
</gene>
<accession>A0A2W4UFX7</accession>
<name>A0A2W4UFX7_9CYAN</name>
<sequence>MKQLAVHRLGWAAGLIAFIQLPMLASSSVSDVAPSPDRQTDLRSPQVLVAVSLSRRSLSLGDEGDDVIALQRFLSRQSLYPFIIDGVYGSETADAVATYQRIRGFSATGVADESTLIDMDFDFAAQTQPLTPAASNVPSQATSLLAPSLSLNDSGTDVIALQQRLRDFGIPLFVDGVYGFETQQAVRTYQRVQNIEVTGNADSATLERMGFRTPNYPYIAAVIADAAVLSEVQKFFPNAYVDRNKRGRFINIGSFAERLPAEARVDAAAARGFTTRVLYSRSGLLGQ</sequence>
<proteinExistence type="predicted"/>
<reference evidence="2 3" key="2">
    <citation type="submission" date="2018-06" db="EMBL/GenBank/DDBJ databases">
        <title>Metagenomic assembly of (sub)arctic Cyanobacteria and their associated microbiome from non-axenic cultures.</title>
        <authorList>
            <person name="Baurain D."/>
        </authorList>
    </citation>
    <scope>NUCLEOTIDE SEQUENCE [LARGE SCALE GENOMIC DNA]</scope>
    <source>
        <strain evidence="2">ULC129bin1</strain>
    </source>
</reference>
<evidence type="ECO:0000313" key="3">
    <source>
        <dbReference type="Proteomes" id="UP000249354"/>
    </source>
</evidence>
<evidence type="ECO:0000259" key="1">
    <source>
        <dbReference type="Pfam" id="PF01471"/>
    </source>
</evidence>
<dbReference type="Proteomes" id="UP000249354">
    <property type="component" value="Unassembled WGS sequence"/>
</dbReference>
<dbReference type="EMBL" id="QBMC01000032">
    <property type="protein sequence ID" value="PZO20226.1"/>
    <property type="molecule type" value="Genomic_DNA"/>
</dbReference>
<evidence type="ECO:0000313" key="2">
    <source>
        <dbReference type="EMBL" id="PZO20226.1"/>
    </source>
</evidence>
<dbReference type="Gene3D" id="1.10.101.10">
    <property type="entry name" value="PGBD-like superfamily/PGBD"/>
    <property type="match status" value="2"/>
</dbReference>
<dbReference type="SUPFAM" id="SSF47090">
    <property type="entry name" value="PGBD-like"/>
    <property type="match status" value="2"/>
</dbReference>
<dbReference type="Pfam" id="PF01471">
    <property type="entry name" value="PG_binding_1"/>
    <property type="match status" value="2"/>
</dbReference>
<feature type="domain" description="Peptidoglycan binding-like" evidence="1">
    <location>
        <begin position="154"/>
        <end position="209"/>
    </location>
</feature>
<reference evidence="3" key="1">
    <citation type="submission" date="2018-04" db="EMBL/GenBank/DDBJ databases">
        <authorList>
            <person name="Cornet L."/>
        </authorList>
    </citation>
    <scope>NUCLEOTIDE SEQUENCE [LARGE SCALE GENOMIC DNA]</scope>
</reference>
<dbReference type="InterPro" id="IPR036366">
    <property type="entry name" value="PGBDSf"/>
</dbReference>
<feature type="domain" description="Peptidoglycan binding-like" evidence="1">
    <location>
        <begin position="64"/>
        <end position="116"/>
    </location>
</feature>
<protein>
    <recommendedName>
        <fullName evidence="1">Peptidoglycan binding-like domain-containing protein</fullName>
    </recommendedName>
</protein>